<organism evidence="1">
    <name type="scientific">Harvfovirus sp</name>
    <dbReference type="NCBI Taxonomy" id="2487768"/>
    <lineage>
        <taxon>Viruses</taxon>
        <taxon>Varidnaviria</taxon>
        <taxon>Bamfordvirae</taxon>
        <taxon>Nucleocytoviricota</taxon>
        <taxon>Megaviricetes</taxon>
        <taxon>Imitervirales</taxon>
        <taxon>Mimiviridae</taxon>
        <taxon>Klosneuvirinae</taxon>
    </lineage>
</organism>
<dbReference type="EMBL" id="MK072247">
    <property type="protein sequence ID" value="AYV80739.1"/>
    <property type="molecule type" value="Genomic_DNA"/>
</dbReference>
<dbReference type="SUPFAM" id="SSF49599">
    <property type="entry name" value="TRAF domain-like"/>
    <property type="match status" value="1"/>
</dbReference>
<protein>
    <recommendedName>
        <fullName evidence="2">TRAF-type domain-containing protein</fullName>
    </recommendedName>
</protein>
<reference evidence="1" key="1">
    <citation type="submission" date="2018-10" db="EMBL/GenBank/DDBJ databases">
        <title>Hidden diversity of soil giant viruses.</title>
        <authorList>
            <person name="Schulz F."/>
            <person name="Alteio L."/>
            <person name="Goudeau D."/>
            <person name="Ryan E.M."/>
            <person name="Malmstrom R.R."/>
            <person name="Blanchard J."/>
            <person name="Woyke T."/>
        </authorList>
    </citation>
    <scope>NUCLEOTIDE SEQUENCE</scope>
    <source>
        <strain evidence="1">HAV1</strain>
    </source>
</reference>
<accession>A0A3G5A5H4</accession>
<evidence type="ECO:0008006" key="2">
    <source>
        <dbReference type="Google" id="ProtNLM"/>
    </source>
</evidence>
<dbReference type="InterPro" id="IPR013083">
    <property type="entry name" value="Znf_RING/FYVE/PHD"/>
</dbReference>
<sequence length="174" mass="20444">MASTSIPGVFTCSNCNKYYHYCNACPQKWNCSNIPCEFEGKLWEVKAHIISECKYRTEKCEYCDVPFPFQEMKSHLETCVRKRVECAYCEEHIIIGDVEKHKMKCLVETAAQFKIFEKLYGNKLVMAWIEKGAKLVGPRDFSEELFNTDQEGYLTRVEAQWVLQIRAYEFSRLM</sequence>
<gene>
    <name evidence="1" type="ORF">Harvfovirus5_43</name>
</gene>
<name>A0A3G5A5H4_9VIRU</name>
<dbReference type="Gene3D" id="3.30.40.10">
    <property type="entry name" value="Zinc/RING finger domain, C3HC4 (zinc finger)"/>
    <property type="match status" value="1"/>
</dbReference>
<evidence type="ECO:0000313" key="1">
    <source>
        <dbReference type="EMBL" id="AYV80739.1"/>
    </source>
</evidence>
<proteinExistence type="predicted"/>